<name>A0A4C1U066_EUMVA</name>
<gene>
    <name evidence="2" type="ORF">EVAR_8901_1</name>
</gene>
<dbReference type="Proteomes" id="UP000299102">
    <property type="component" value="Unassembled WGS sequence"/>
</dbReference>
<accession>A0A4C1U066</accession>
<evidence type="ECO:0000313" key="3">
    <source>
        <dbReference type="Proteomes" id="UP000299102"/>
    </source>
</evidence>
<evidence type="ECO:0000256" key="1">
    <source>
        <dbReference type="SAM" id="MobiDB-lite"/>
    </source>
</evidence>
<dbReference type="AlphaFoldDB" id="A0A4C1U066"/>
<feature type="region of interest" description="Disordered" evidence="1">
    <location>
        <begin position="17"/>
        <end position="36"/>
    </location>
</feature>
<protein>
    <submittedName>
        <fullName evidence="2">Uncharacterized protein</fullName>
    </submittedName>
</protein>
<proteinExistence type="predicted"/>
<comment type="caution">
    <text evidence="2">The sequence shown here is derived from an EMBL/GenBank/DDBJ whole genome shotgun (WGS) entry which is preliminary data.</text>
</comment>
<sequence length="130" mass="14379">MSFNQFCERVEHVGPLGRAEKSEADSAASPDRATQSQAFPCDIIRRTIPKEHITVLENLQYTRVLAGSQAQWGKSRSLNLYSPAELHARPVRPPATAVASNARCGGRAHPDTTRNSSLAQVRDYSSKLYR</sequence>
<feature type="region of interest" description="Disordered" evidence="1">
    <location>
        <begin position="91"/>
        <end position="130"/>
    </location>
</feature>
<keyword evidence="3" id="KW-1185">Reference proteome</keyword>
<reference evidence="2 3" key="1">
    <citation type="journal article" date="2019" name="Commun. Biol.">
        <title>The bagworm genome reveals a unique fibroin gene that provides high tensile strength.</title>
        <authorList>
            <person name="Kono N."/>
            <person name="Nakamura H."/>
            <person name="Ohtoshi R."/>
            <person name="Tomita M."/>
            <person name="Numata K."/>
            <person name="Arakawa K."/>
        </authorList>
    </citation>
    <scope>NUCLEOTIDE SEQUENCE [LARGE SCALE GENOMIC DNA]</scope>
</reference>
<organism evidence="2 3">
    <name type="scientific">Eumeta variegata</name>
    <name type="common">Bagworm moth</name>
    <name type="synonym">Eumeta japonica</name>
    <dbReference type="NCBI Taxonomy" id="151549"/>
    <lineage>
        <taxon>Eukaryota</taxon>
        <taxon>Metazoa</taxon>
        <taxon>Ecdysozoa</taxon>
        <taxon>Arthropoda</taxon>
        <taxon>Hexapoda</taxon>
        <taxon>Insecta</taxon>
        <taxon>Pterygota</taxon>
        <taxon>Neoptera</taxon>
        <taxon>Endopterygota</taxon>
        <taxon>Lepidoptera</taxon>
        <taxon>Glossata</taxon>
        <taxon>Ditrysia</taxon>
        <taxon>Tineoidea</taxon>
        <taxon>Psychidae</taxon>
        <taxon>Oiketicinae</taxon>
        <taxon>Eumeta</taxon>
    </lineage>
</organism>
<evidence type="ECO:0000313" key="2">
    <source>
        <dbReference type="EMBL" id="GBP19741.1"/>
    </source>
</evidence>
<dbReference type="EMBL" id="BGZK01000111">
    <property type="protein sequence ID" value="GBP19741.1"/>
    <property type="molecule type" value="Genomic_DNA"/>
</dbReference>